<keyword evidence="1" id="KW-0812">Transmembrane</keyword>
<sequence>MVARSPNGWWVPWLGLSLLAGLPFFFWGGPGYYSSRSFKAAWDLGHVLFFALLSVWLHAVVRAKVSAWSPFRLFVTLFIGVFLAGVTAEGLQMRWVGRSPDIDDVLRNQLGCLTAFAFFIRPALLRHTPQRWFRVAVSLALCVTLWPLSRALIDESLAARQFPVLADFETPFERYRWNNARQLRKETTTVRHGNTAMRVQLSTAKYSGVALFYFPGDWRGYATLHCSVYNPQPAGLVLNCRIHDTHHKEHGSEFSDRFNQQFILRQGWNDLVVSLDKVKNAPRSRSMDMGHIEGFGLFVVQQDSPMEVYLDHVYLGR</sequence>
<dbReference type="AlphaFoldDB" id="A0A7U4DMY4"/>
<feature type="transmembrane region" description="Helical" evidence="1">
    <location>
        <begin position="105"/>
        <end position="125"/>
    </location>
</feature>
<dbReference type="SUPFAM" id="SSF49785">
    <property type="entry name" value="Galactose-binding domain-like"/>
    <property type="match status" value="1"/>
</dbReference>
<feature type="transmembrane region" description="Helical" evidence="1">
    <location>
        <begin position="132"/>
        <end position="153"/>
    </location>
</feature>
<feature type="transmembrane region" description="Helical" evidence="1">
    <location>
        <begin position="9"/>
        <end position="28"/>
    </location>
</feature>
<protein>
    <recommendedName>
        <fullName evidence="4">VanZ-like domain-containing protein</fullName>
    </recommendedName>
</protein>
<keyword evidence="1" id="KW-1133">Transmembrane helix</keyword>
<evidence type="ECO:0000256" key="1">
    <source>
        <dbReference type="SAM" id="Phobius"/>
    </source>
</evidence>
<dbReference type="Gene3D" id="2.60.120.430">
    <property type="entry name" value="Galactose-binding lectin"/>
    <property type="match status" value="1"/>
</dbReference>
<dbReference type="Proteomes" id="UP000006365">
    <property type="component" value="Chromosome"/>
</dbReference>
<dbReference type="RefSeq" id="WP_015723093.1">
    <property type="nucleotide sequence ID" value="NC_014972.1"/>
</dbReference>
<keyword evidence="1" id="KW-0472">Membrane</keyword>
<accession>A0A7U4DMY4</accession>
<reference evidence="2 3" key="1">
    <citation type="journal article" date="2011" name="Stand. Genomic Sci.">
        <title>Complete genome sequence of Desulfobulbus propionicus type strain (1pr3).</title>
        <authorList>
            <person name="Pagani I."/>
            <person name="Lapidus A."/>
            <person name="Nolan M."/>
            <person name="Lucas S."/>
            <person name="Hammon N."/>
            <person name="Deshpande S."/>
            <person name="Cheng J.F."/>
            <person name="Chertkov O."/>
            <person name="Davenport K."/>
            <person name="Tapia R."/>
            <person name="Han C."/>
            <person name="Goodwin L."/>
            <person name="Pitluck S."/>
            <person name="Liolios K."/>
            <person name="Mavromatis K."/>
            <person name="Ivanova N."/>
            <person name="Mikhailova N."/>
            <person name="Pati A."/>
            <person name="Chen A."/>
            <person name="Palaniappan K."/>
            <person name="Land M."/>
            <person name="Hauser L."/>
            <person name="Chang Y.J."/>
            <person name="Jeffries C.D."/>
            <person name="Detter J.C."/>
            <person name="Brambilla E."/>
            <person name="Kannan K.P."/>
            <person name="Djao O.D."/>
            <person name="Rohde M."/>
            <person name="Pukall R."/>
            <person name="Spring S."/>
            <person name="Goker M."/>
            <person name="Sikorski J."/>
            <person name="Woyke T."/>
            <person name="Bristow J."/>
            <person name="Eisen J.A."/>
            <person name="Markowitz V."/>
            <person name="Hugenholtz P."/>
            <person name="Kyrpides N.C."/>
            <person name="Klenk H.P."/>
        </authorList>
    </citation>
    <scope>NUCLEOTIDE SEQUENCE [LARGE SCALE GENOMIC DNA]</scope>
    <source>
        <strain evidence="3">ATCC 33891 / DSM 2032 / 1pr3</strain>
    </source>
</reference>
<proteinExistence type="predicted"/>
<feature type="transmembrane region" description="Helical" evidence="1">
    <location>
        <begin position="40"/>
        <end position="61"/>
    </location>
</feature>
<keyword evidence="3" id="KW-1185">Reference proteome</keyword>
<name>A0A7U4DMY4_DESPD</name>
<feature type="transmembrane region" description="Helical" evidence="1">
    <location>
        <begin position="73"/>
        <end position="93"/>
    </location>
</feature>
<evidence type="ECO:0000313" key="3">
    <source>
        <dbReference type="Proteomes" id="UP000006365"/>
    </source>
</evidence>
<dbReference type="NCBIfam" id="NF037970">
    <property type="entry name" value="vanZ_1"/>
    <property type="match status" value="1"/>
</dbReference>
<dbReference type="InterPro" id="IPR008979">
    <property type="entry name" value="Galactose-bd-like_sf"/>
</dbReference>
<dbReference type="KEGG" id="dpr:Despr_0364"/>
<gene>
    <name evidence="2" type="ordered locus">Despr_0364</name>
</gene>
<evidence type="ECO:0000313" key="2">
    <source>
        <dbReference type="EMBL" id="ADW16546.1"/>
    </source>
</evidence>
<evidence type="ECO:0008006" key="4">
    <source>
        <dbReference type="Google" id="ProtNLM"/>
    </source>
</evidence>
<organism evidence="2 3">
    <name type="scientific">Desulfobulbus propionicus (strain ATCC 33891 / DSM 2032 / VKM B-1956 / 1pr3)</name>
    <dbReference type="NCBI Taxonomy" id="577650"/>
    <lineage>
        <taxon>Bacteria</taxon>
        <taxon>Pseudomonadati</taxon>
        <taxon>Thermodesulfobacteriota</taxon>
        <taxon>Desulfobulbia</taxon>
        <taxon>Desulfobulbales</taxon>
        <taxon>Desulfobulbaceae</taxon>
        <taxon>Desulfobulbus</taxon>
    </lineage>
</organism>
<dbReference type="EMBL" id="CP002364">
    <property type="protein sequence ID" value="ADW16546.1"/>
    <property type="molecule type" value="Genomic_DNA"/>
</dbReference>